<dbReference type="RefSeq" id="WP_214536638.1">
    <property type="nucleotide sequence ID" value="NZ_JAHFVK010000002.1"/>
</dbReference>
<dbReference type="Pfam" id="PF08450">
    <property type="entry name" value="SGL"/>
    <property type="match status" value="1"/>
</dbReference>
<reference evidence="4 5" key="1">
    <citation type="submission" date="2021-05" db="EMBL/GenBank/DDBJ databases">
        <title>Croceibacterium sp. LX-88 genome sequence.</title>
        <authorList>
            <person name="Luo X."/>
        </authorList>
    </citation>
    <scope>NUCLEOTIDE SEQUENCE [LARGE SCALE GENOMIC DNA]</scope>
    <source>
        <strain evidence="4 5">LX-88</strain>
    </source>
</reference>
<keyword evidence="5" id="KW-1185">Reference proteome</keyword>
<feature type="chain" id="PRO_5045762299" evidence="2">
    <location>
        <begin position="22"/>
        <end position="332"/>
    </location>
</feature>
<dbReference type="PANTHER" id="PTHR47572:SF4">
    <property type="entry name" value="LACTONASE DRP35"/>
    <property type="match status" value="1"/>
</dbReference>
<dbReference type="InterPro" id="IPR013658">
    <property type="entry name" value="SGL"/>
</dbReference>
<gene>
    <name evidence="4" type="ORF">KK137_11955</name>
</gene>
<dbReference type="InterPro" id="IPR051262">
    <property type="entry name" value="SMP-30/CGR1_Lactonase"/>
</dbReference>
<comment type="caution">
    <text evidence="4">The sequence shown here is derived from an EMBL/GenBank/DDBJ whole genome shotgun (WGS) entry which is preliminary data.</text>
</comment>
<keyword evidence="2" id="KW-0732">Signal</keyword>
<keyword evidence="1" id="KW-0378">Hydrolase</keyword>
<dbReference type="Gene3D" id="2.120.10.30">
    <property type="entry name" value="TolB, C-terminal domain"/>
    <property type="match status" value="1"/>
</dbReference>
<evidence type="ECO:0000259" key="3">
    <source>
        <dbReference type="Pfam" id="PF08450"/>
    </source>
</evidence>
<evidence type="ECO:0000313" key="5">
    <source>
        <dbReference type="Proteomes" id="UP000811255"/>
    </source>
</evidence>
<dbReference type="Proteomes" id="UP000811255">
    <property type="component" value="Unassembled WGS sequence"/>
</dbReference>
<organism evidence="4 5">
    <name type="scientific">Croceibacterium selenioxidans</name>
    <dbReference type="NCBI Taxonomy" id="2838833"/>
    <lineage>
        <taxon>Bacteria</taxon>
        <taxon>Pseudomonadati</taxon>
        <taxon>Pseudomonadota</taxon>
        <taxon>Alphaproteobacteria</taxon>
        <taxon>Sphingomonadales</taxon>
        <taxon>Erythrobacteraceae</taxon>
        <taxon>Croceibacterium</taxon>
    </lineage>
</organism>
<sequence>MKGTLISALALGMALALPASAQALLPGEKAADIPAIAGVISGDAQWDRAWSGPMTADGMVGSADGALLFAQEQSNSIRKLWPDGKEWVLYPYIAGAGAVSIDNEGRIFTVERTCTDPGLRLPDCSEATRVVQLAPERKVLASAFADGKTLGRLNDVAADGHGGAYYTQGGIYHVRADGSVHAVAEGGGLFTNGLVLSPDGKTLYVTNRGTVIAFDVGPDGTPTNRRDFATLDSEPQGGFGGDGLAVDADGRLYVTADAGLYVFDKAGKKLGIIPVPRRAITAAFSGPDKKTLYVGAMGAVTPDGTAWTTPEGVRNVAMTIYRVNTEATGFRK</sequence>
<dbReference type="EMBL" id="JAHFVK010000002">
    <property type="protein sequence ID" value="MBT2135049.1"/>
    <property type="molecule type" value="Genomic_DNA"/>
</dbReference>
<dbReference type="InterPro" id="IPR011042">
    <property type="entry name" value="6-blade_b-propeller_TolB-like"/>
</dbReference>
<name>A0ABS5W5S8_9SPHN</name>
<dbReference type="PANTHER" id="PTHR47572">
    <property type="entry name" value="LIPOPROTEIN-RELATED"/>
    <property type="match status" value="1"/>
</dbReference>
<evidence type="ECO:0000313" key="4">
    <source>
        <dbReference type="EMBL" id="MBT2135049.1"/>
    </source>
</evidence>
<evidence type="ECO:0000256" key="1">
    <source>
        <dbReference type="ARBA" id="ARBA00022801"/>
    </source>
</evidence>
<protein>
    <submittedName>
        <fullName evidence="4">SMP-30/gluconolactonase/LRE family protein</fullName>
    </submittedName>
</protein>
<feature type="domain" description="SMP-30/Gluconolactonase/LRE-like region" evidence="3">
    <location>
        <begin position="62"/>
        <end position="295"/>
    </location>
</feature>
<feature type="signal peptide" evidence="2">
    <location>
        <begin position="1"/>
        <end position="21"/>
    </location>
</feature>
<accession>A0ABS5W5S8</accession>
<proteinExistence type="predicted"/>
<dbReference type="SUPFAM" id="SSF63829">
    <property type="entry name" value="Calcium-dependent phosphotriesterase"/>
    <property type="match status" value="1"/>
</dbReference>
<evidence type="ECO:0000256" key="2">
    <source>
        <dbReference type="SAM" id="SignalP"/>
    </source>
</evidence>